<accession>A0AAE1FEY1</accession>
<proteinExistence type="predicted"/>
<dbReference type="Proteomes" id="UP001286313">
    <property type="component" value="Unassembled WGS sequence"/>
</dbReference>
<evidence type="ECO:0000256" key="2">
    <source>
        <dbReference type="SAM" id="Phobius"/>
    </source>
</evidence>
<sequence>MVADGGSKTMTIMLGAVVGHVLMLVLLVLSVSEADLAKHVLHSAHLYYPSTGEDISEPDHHYTQPSPPLPPSPPPPHDDVGDDALYLGTTHDRDSDHHHHHHEDLLQNLDPEATKGRRVRRTLPGLPGAGKGEVSQVTQLYSLLALTVFSSFIGYLVYFNVSKEEEEGGGGRFRLLESDYLQSLLQRVALAIAKYSTQPDDENTH</sequence>
<reference evidence="3" key="1">
    <citation type="submission" date="2023-10" db="EMBL/GenBank/DDBJ databases">
        <title>Genome assemblies of two species of porcelain crab, Petrolisthes cinctipes and Petrolisthes manimaculis (Anomura: Porcellanidae).</title>
        <authorList>
            <person name="Angst P."/>
        </authorList>
    </citation>
    <scope>NUCLEOTIDE SEQUENCE</scope>
    <source>
        <strain evidence="3">PB745_01</strain>
        <tissue evidence="3">Gill</tissue>
    </source>
</reference>
<feature type="transmembrane region" description="Helical" evidence="2">
    <location>
        <begin position="140"/>
        <end position="158"/>
    </location>
</feature>
<evidence type="ECO:0008006" key="5">
    <source>
        <dbReference type="Google" id="ProtNLM"/>
    </source>
</evidence>
<dbReference type="AlphaFoldDB" id="A0AAE1FEY1"/>
<comment type="caution">
    <text evidence="3">The sequence shown here is derived from an EMBL/GenBank/DDBJ whole genome shotgun (WGS) entry which is preliminary data.</text>
</comment>
<protein>
    <recommendedName>
        <fullName evidence="5">Transmembrane protein</fullName>
    </recommendedName>
</protein>
<keyword evidence="2" id="KW-1133">Transmembrane helix</keyword>
<feature type="compositionally biased region" description="Basic and acidic residues" evidence="1">
    <location>
        <begin position="90"/>
        <end position="105"/>
    </location>
</feature>
<feature type="compositionally biased region" description="Pro residues" evidence="1">
    <location>
        <begin position="65"/>
        <end position="75"/>
    </location>
</feature>
<gene>
    <name evidence="3" type="ORF">Pcinc_021979</name>
</gene>
<feature type="transmembrane region" description="Helical" evidence="2">
    <location>
        <begin position="12"/>
        <end position="31"/>
    </location>
</feature>
<evidence type="ECO:0000256" key="1">
    <source>
        <dbReference type="SAM" id="MobiDB-lite"/>
    </source>
</evidence>
<name>A0AAE1FEY1_PETCI</name>
<dbReference type="EMBL" id="JAWQEG010002281">
    <property type="protein sequence ID" value="KAK3872955.1"/>
    <property type="molecule type" value="Genomic_DNA"/>
</dbReference>
<organism evidence="3 4">
    <name type="scientific">Petrolisthes cinctipes</name>
    <name type="common">Flat porcelain crab</name>
    <dbReference type="NCBI Taxonomy" id="88211"/>
    <lineage>
        <taxon>Eukaryota</taxon>
        <taxon>Metazoa</taxon>
        <taxon>Ecdysozoa</taxon>
        <taxon>Arthropoda</taxon>
        <taxon>Crustacea</taxon>
        <taxon>Multicrustacea</taxon>
        <taxon>Malacostraca</taxon>
        <taxon>Eumalacostraca</taxon>
        <taxon>Eucarida</taxon>
        <taxon>Decapoda</taxon>
        <taxon>Pleocyemata</taxon>
        <taxon>Anomura</taxon>
        <taxon>Galatheoidea</taxon>
        <taxon>Porcellanidae</taxon>
        <taxon>Petrolisthes</taxon>
    </lineage>
</organism>
<evidence type="ECO:0000313" key="3">
    <source>
        <dbReference type="EMBL" id="KAK3872955.1"/>
    </source>
</evidence>
<keyword evidence="2" id="KW-0472">Membrane</keyword>
<evidence type="ECO:0000313" key="4">
    <source>
        <dbReference type="Proteomes" id="UP001286313"/>
    </source>
</evidence>
<keyword evidence="2" id="KW-0812">Transmembrane</keyword>
<keyword evidence="4" id="KW-1185">Reference proteome</keyword>
<feature type="region of interest" description="Disordered" evidence="1">
    <location>
        <begin position="52"/>
        <end position="116"/>
    </location>
</feature>